<dbReference type="GO" id="GO:0006260">
    <property type="term" value="P:DNA replication"/>
    <property type="evidence" value="ECO:0007669"/>
    <property type="project" value="UniProtKB-KW"/>
</dbReference>
<evidence type="ECO:0000256" key="8">
    <source>
        <dbReference type="ARBA" id="ARBA00023125"/>
    </source>
</evidence>
<dbReference type="InterPro" id="IPR048993">
    <property type="entry name" value="SSRP1-like_PH1"/>
</dbReference>
<evidence type="ECO:0000256" key="9">
    <source>
        <dbReference type="ARBA" id="ARBA00023163"/>
    </source>
</evidence>
<evidence type="ECO:0000256" key="5">
    <source>
        <dbReference type="ARBA" id="ARBA00022705"/>
    </source>
</evidence>
<evidence type="ECO:0000256" key="2">
    <source>
        <dbReference type="ARBA" id="ARBA00004286"/>
    </source>
</evidence>
<proteinExistence type="inferred from homology"/>
<feature type="DNA-binding region" description="HMG box" evidence="12">
    <location>
        <begin position="632"/>
        <end position="700"/>
    </location>
</feature>
<dbReference type="SUPFAM" id="SSF50729">
    <property type="entry name" value="PH domain-like"/>
    <property type="match status" value="1"/>
</dbReference>
<dbReference type="CDD" id="cd13230">
    <property type="entry name" value="PH1_SSRP1-like"/>
    <property type="match status" value="1"/>
</dbReference>
<dbReference type="InterPro" id="IPR000969">
    <property type="entry name" value="SSRP1/POB3"/>
</dbReference>
<dbReference type="Gene3D" id="2.30.29.150">
    <property type="match status" value="1"/>
</dbReference>
<keyword evidence="4" id="KW-0158">Chromosome</keyword>
<gene>
    <name evidence="15" type="ORF">ACHAXA_009395</name>
</gene>
<evidence type="ECO:0000259" key="14">
    <source>
        <dbReference type="PROSITE" id="PS50118"/>
    </source>
</evidence>
<evidence type="ECO:0000256" key="10">
    <source>
        <dbReference type="ARBA" id="ARBA00023204"/>
    </source>
</evidence>
<dbReference type="CDD" id="cd13231">
    <property type="entry name" value="PH2_SSRP1-like"/>
    <property type="match status" value="1"/>
</dbReference>
<evidence type="ECO:0000256" key="6">
    <source>
        <dbReference type="ARBA" id="ARBA00022763"/>
    </source>
</evidence>
<accession>A0ABD3RD49</accession>
<evidence type="ECO:0000256" key="1">
    <source>
        <dbReference type="ARBA" id="ARBA00004123"/>
    </source>
</evidence>
<dbReference type="AlphaFoldDB" id="A0ABD3RD49"/>
<dbReference type="SMART" id="SM00398">
    <property type="entry name" value="HMG"/>
    <property type="match status" value="2"/>
</dbReference>
<dbReference type="Proteomes" id="UP001530377">
    <property type="component" value="Unassembled WGS sequence"/>
</dbReference>
<dbReference type="Gene3D" id="2.30.29.220">
    <property type="entry name" value="Structure-specific recognition protein (SSRP1)"/>
    <property type="match status" value="1"/>
</dbReference>
<dbReference type="Pfam" id="PF03531">
    <property type="entry name" value="SSrecog"/>
    <property type="match status" value="1"/>
</dbReference>
<feature type="compositionally biased region" description="Basic residues" evidence="13">
    <location>
        <begin position="588"/>
        <end position="600"/>
    </location>
</feature>
<organism evidence="15 16">
    <name type="scientific">Cyclostephanos tholiformis</name>
    <dbReference type="NCBI Taxonomy" id="382380"/>
    <lineage>
        <taxon>Eukaryota</taxon>
        <taxon>Sar</taxon>
        <taxon>Stramenopiles</taxon>
        <taxon>Ochrophyta</taxon>
        <taxon>Bacillariophyta</taxon>
        <taxon>Coscinodiscophyceae</taxon>
        <taxon>Thalassiosirophycidae</taxon>
        <taxon>Stephanodiscales</taxon>
        <taxon>Stephanodiscaceae</taxon>
        <taxon>Cyclostephanos</taxon>
    </lineage>
</organism>
<keyword evidence="8 12" id="KW-0238">DNA-binding</keyword>
<feature type="domain" description="HMG box" evidence="14">
    <location>
        <begin position="738"/>
        <end position="806"/>
    </location>
</feature>
<dbReference type="InterPro" id="IPR011993">
    <property type="entry name" value="PH-like_dom_sf"/>
</dbReference>
<evidence type="ECO:0000256" key="11">
    <source>
        <dbReference type="ARBA" id="ARBA00023242"/>
    </source>
</evidence>
<comment type="similarity">
    <text evidence="3">Belongs to the SSRP1 family.</text>
</comment>
<dbReference type="GO" id="GO:0005694">
    <property type="term" value="C:chromosome"/>
    <property type="evidence" value="ECO:0007669"/>
    <property type="project" value="UniProtKB-SubCell"/>
</dbReference>
<feature type="domain" description="HMG box" evidence="14">
    <location>
        <begin position="632"/>
        <end position="700"/>
    </location>
</feature>
<keyword evidence="9" id="KW-0804">Transcription</keyword>
<dbReference type="PANTHER" id="PTHR45849">
    <property type="entry name" value="FACT COMPLEX SUBUNIT SSRP1"/>
    <property type="match status" value="1"/>
</dbReference>
<dbReference type="FunFam" id="2.30.29.150:FF:000001">
    <property type="entry name" value="Fact complex subunit ssrp1"/>
    <property type="match status" value="1"/>
</dbReference>
<dbReference type="InterPro" id="IPR024954">
    <property type="entry name" value="SSRP1_DD"/>
</dbReference>
<keyword evidence="7" id="KW-0805">Transcription regulation</keyword>
<evidence type="ECO:0000256" key="7">
    <source>
        <dbReference type="ARBA" id="ARBA00023015"/>
    </source>
</evidence>
<evidence type="ECO:0000256" key="12">
    <source>
        <dbReference type="PROSITE-ProRule" id="PRU00267"/>
    </source>
</evidence>
<evidence type="ECO:0000313" key="16">
    <source>
        <dbReference type="Proteomes" id="UP001530377"/>
    </source>
</evidence>
<feature type="compositionally biased region" description="Basic residues" evidence="13">
    <location>
        <begin position="721"/>
        <end position="731"/>
    </location>
</feature>
<dbReference type="Pfam" id="PF21103">
    <property type="entry name" value="PH1_SSRP1-like"/>
    <property type="match status" value="1"/>
</dbReference>
<protein>
    <recommendedName>
        <fullName evidence="14">HMG box domain-containing protein</fullName>
    </recommendedName>
</protein>
<name>A0ABD3RD49_9STRA</name>
<feature type="compositionally biased region" description="Basic residues" evidence="13">
    <location>
        <begin position="823"/>
        <end position="832"/>
    </location>
</feature>
<feature type="compositionally biased region" description="Acidic residues" evidence="13">
    <location>
        <begin position="838"/>
        <end position="856"/>
    </location>
</feature>
<dbReference type="PANTHER" id="PTHR45849:SF1">
    <property type="entry name" value="FACT COMPLEX SUBUNIT SSRP1"/>
    <property type="match status" value="1"/>
</dbReference>
<evidence type="ECO:0000256" key="4">
    <source>
        <dbReference type="ARBA" id="ARBA00022454"/>
    </source>
</evidence>
<feature type="DNA-binding region" description="HMG box" evidence="12">
    <location>
        <begin position="738"/>
        <end position="806"/>
    </location>
</feature>
<dbReference type="InterPro" id="IPR050454">
    <property type="entry name" value="RTT106/SSRP1_HistChap/FACT"/>
</dbReference>
<dbReference type="Gene3D" id="2.30.29.30">
    <property type="entry name" value="Pleckstrin-homology domain (PH domain)/Phosphotyrosine-binding domain (PTB)"/>
    <property type="match status" value="2"/>
</dbReference>
<dbReference type="InterPro" id="IPR036910">
    <property type="entry name" value="HMG_box_dom_sf"/>
</dbReference>
<feature type="region of interest" description="Disordered" evidence="13">
    <location>
        <begin position="504"/>
        <end position="636"/>
    </location>
</feature>
<dbReference type="PROSITE" id="PS50118">
    <property type="entry name" value="HMG_BOX_2"/>
    <property type="match status" value="2"/>
</dbReference>
<evidence type="ECO:0000256" key="13">
    <source>
        <dbReference type="SAM" id="MobiDB-lite"/>
    </source>
</evidence>
<dbReference type="GO" id="GO:0003677">
    <property type="term" value="F:DNA binding"/>
    <property type="evidence" value="ECO:0007669"/>
    <property type="project" value="UniProtKB-UniRule"/>
</dbReference>
<sequence>MADNSKPAKVWKHIGLYGHAVGTFTADPSGITWKSAVMGNSYGDNNGSDIETRRSLPKSSISGALWTVFGKSGHLRVLTRGDGAGGGGGPKLPPAMRFDGFPPSDYDVLSEAFASFYGVPCKRHAMSSAGYSWGNTDISNKHLVFRRCRLDKDGGDGDDGGEGEEGEEFEPRDGDEMLSLDLAEVSQCVLPGNNRNEIEMQFLESDTVEAGTDQLVAIRFYVPPDPDADPTDKDAPTSAELLQSQIINVASVKKTSGAVIAEFDEGKGTFLTPRGRYAIELYDAFLRMRGAKYDYKIRYDDISRLFLLPRQDDMHMAFVIALDKPIRQGQQRYNMLVMQCTKEHSEIEINLDDATIEKEYNGDLHPRMEGSFSNLVAKTFKVITRKKVFIPGKFANANQQACVKCALRANEGHLYPLEKQFIFIHKPAVLIRFDEIESVEFQRYAGGQGSTRNFDLSVTLHSTPGDALSMREYTFSGIDKTNYAALYSFLSGKKIRIANHEGAGVGGADDQEPAASGRGTGGGGGGDMMDDDGEESSEDEDYDEEGKSKEGSDGSSGGGDSDDDDDEDDDDDDEDLGSVASDDSDLKQHRKNATAGKSKKGKESPPAKKRKESPAKKKAIPAKKKKKDPNAPKNAKSAFMFFSVAKRSEIKDANPDASFGDIGKLVGVAWKELSDDKKAEWEAKAKQDKVRYKNEMNEYSVPSEDDDDDDVDDDNSNGAKAKNKPKAKPKAKKDPNAPKQPMNAYMLFSNSIRAKIREKNPGMSLGDVAKEIASQYKTISSDEKAKWQGMADAAKEVYKKEMAKYNLTKPAAAAVVKKKPIANAGGKKKKPQPKPESSEESEESESESDDSDDSDNEREATIRLRLALIADPGFFKLLRTLAKSAGVGMPASKFRSSNLALSSSFSAVDTILTGSSTGVSRVDSRGSGDATGVLGGVEIVFRVGMAGGEDKETIRPGAFPSACGGTGEGAGMLPPAALRSSTAANSLFDEGGGAVIGGRSGPPSIRRANKAANSLFGFGGGAAVGGRSGPLSIRRANKAANSPSPGMF</sequence>
<dbReference type="FunFam" id="1.10.30.10:FF:000016">
    <property type="entry name" value="FACT complex subunit SSRP1"/>
    <property type="match status" value="1"/>
</dbReference>
<dbReference type="InterPro" id="IPR009071">
    <property type="entry name" value="HMG_box_dom"/>
</dbReference>
<dbReference type="GO" id="GO:0005634">
    <property type="term" value="C:nucleus"/>
    <property type="evidence" value="ECO:0007669"/>
    <property type="project" value="UniProtKB-SubCell"/>
</dbReference>
<feature type="region of interest" description="Disordered" evidence="13">
    <location>
        <begin position="152"/>
        <end position="173"/>
    </location>
</feature>
<keyword evidence="11 12" id="KW-0539">Nucleus</keyword>
<keyword evidence="10" id="KW-0234">DNA repair</keyword>
<feature type="compositionally biased region" description="Acidic residues" evidence="13">
    <location>
        <begin position="560"/>
        <end position="576"/>
    </location>
</feature>
<dbReference type="Gene3D" id="1.10.30.10">
    <property type="entry name" value="High mobility group box domain"/>
    <property type="match status" value="2"/>
</dbReference>
<dbReference type="SUPFAM" id="SSF47095">
    <property type="entry name" value="HMG-box"/>
    <property type="match status" value="2"/>
</dbReference>
<reference evidence="15 16" key="1">
    <citation type="submission" date="2024-10" db="EMBL/GenBank/DDBJ databases">
        <title>Updated reference genomes for cyclostephanoid diatoms.</title>
        <authorList>
            <person name="Roberts W.R."/>
            <person name="Alverson A.J."/>
        </authorList>
    </citation>
    <scope>NUCLEOTIDE SEQUENCE [LARGE SCALE GENOMIC DNA]</scope>
    <source>
        <strain evidence="15 16">AJA228-03</strain>
    </source>
</reference>
<dbReference type="EMBL" id="JALLPB020000385">
    <property type="protein sequence ID" value="KAL3809701.1"/>
    <property type="molecule type" value="Genomic_DNA"/>
</dbReference>
<feature type="compositionally biased region" description="Basic and acidic residues" evidence="13">
    <location>
        <begin position="676"/>
        <end position="696"/>
    </location>
</feature>
<dbReference type="Pfam" id="PF08512">
    <property type="entry name" value="Rttp106-like_middle"/>
    <property type="match status" value="1"/>
</dbReference>
<keyword evidence="16" id="KW-1185">Reference proteome</keyword>
<keyword evidence="6" id="KW-0227">DNA damage</keyword>
<dbReference type="InterPro" id="IPR013719">
    <property type="entry name" value="RTT106/SPT16-like_middle_dom"/>
</dbReference>
<dbReference type="PRINTS" id="PR00887">
    <property type="entry name" value="SSRCOGNITION"/>
</dbReference>
<comment type="subcellular location">
    <subcellularLocation>
        <location evidence="2">Chromosome</location>
    </subcellularLocation>
    <subcellularLocation>
        <location evidence="1">Nucleus</location>
    </subcellularLocation>
</comment>
<dbReference type="Pfam" id="PF00505">
    <property type="entry name" value="HMG_box"/>
    <property type="match status" value="2"/>
</dbReference>
<feature type="compositionally biased region" description="Basic residues" evidence="13">
    <location>
        <begin position="607"/>
        <end position="627"/>
    </location>
</feature>
<feature type="compositionally biased region" description="Acidic residues" evidence="13">
    <location>
        <begin position="703"/>
        <end position="715"/>
    </location>
</feature>
<keyword evidence="5" id="KW-0235">DNA replication</keyword>
<feature type="compositionally biased region" description="Acidic residues" evidence="13">
    <location>
        <begin position="528"/>
        <end position="544"/>
    </location>
</feature>
<dbReference type="GO" id="GO:0006281">
    <property type="term" value="P:DNA repair"/>
    <property type="evidence" value="ECO:0007669"/>
    <property type="project" value="UniProtKB-KW"/>
</dbReference>
<feature type="region of interest" description="Disordered" evidence="13">
    <location>
        <begin position="676"/>
        <end position="744"/>
    </location>
</feature>
<dbReference type="InterPro" id="IPR035417">
    <property type="entry name" value="SSRP1/POB3_N"/>
</dbReference>
<feature type="region of interest" description="Disordered" evidence="13">
    <location>
        <begin position="823"/>
        <end position="858"/>
    </location>
</feature>
<dbReference type="SMART" id="SM01287">
    <property type="entry name" value="Rtt106"/>
    <property type="match status" value="1"/>
</dbReference>
<feature type="compositionally biased region" description="Acidic residues" evidence="13">
    <location>
        <begin position="156"/>
        <end position="168"/>
    </location>
</feature>
<evidence type="ECO:0000313" key="15">
    <source>
        <dbReference type="EMBL" id="KAL3809701.1"/>
    </source>
</evidence>
<dbReference type="FunFam" id="2.30.29.30:FF:000098">
    <property type="entry name" value="Fact complex subunit ssrp1"/>
    <property type="match status" value="1"/>
</dbReference>
<feature type="compositionally biased region" description="Gly residues" evidence="13">
    <location>
        <begin position="518"/>
        <end position="527"/>
    </location>
</feature>
<dbReference type="Pfam" id="PF17292">
    <property type="entry name" value="POB3_N"/>
    <property type="match status" value="1"/>
</dbReference>
<comment type="caution">
    <text evidence="15">The sequence shown here is derived from an EMBL/GenBank/DDBJ whole genome shotgun (WGS) entry which is preliminary data.</text>
</comment>
<evidence type="ECO:0000256" key="3">
    <source>
        <dbReference type="ARBA" id="ARBA00010060"/>
    </source>
</evidence>
<dbReference type="InterPro" id="IPR038167">
    <property type="entry name" value="SSRP1_sf"/>
</dbReference>